<feature type="binding site" evidence="16">
    <location>
        <position position="160"/>
    </location>
    <ligand>
        <name>substrate</name>
    </ligand>
</feature>
<dbReference type="NCBIfam" id="TIGR01406">
    <property type="entry name" value="dnaQ_proteo"/>
    <property type="match status" value="1"/>
</dbReference>
<feature type="binding site" evidence="16">
    <location>
        <position position="59"/>
    </location>
    <ligand>
        <name>substrate</name>
    </ligand>
</feature>
<keyword evidence="7 18" id="KW-0540">Nuclease</keyword>
<evidence type="ECO:0000256" key="18">
    <source>
        <dbReference type="RuleBase" id="RU364087"/>
    </source>
</evidence>
<dbReference type="GO" id="GO:0005829">
    <property type="term" value="C:cytosol"/>
    <property type="evidence" value="ECO:0007669"/>
    <property type="project" value="TreeGrafter"/>
</dbReference>
<evidence type="ECO:0000256" key="8">
    <source>
        <dbReference type="ARBA" id="ARBA00022723"/>
    </source>
</evidence>
<keyword evidence="4 18" id="KW-0808">Transferase</keyword>
<evidence type="ECO:0000256" key="15">
    <source>
        <dbReference type="PIRSR" id="PIRSR606309-1"/>
    </source>
</evidence>
<dbReference type="CDD" id="cd06131">
    <property type="entry name" value="DNA_pol_III_epsilon_Ecoli_like"/>
    <property type="match status" value="1"/>
</dbReference>
<keyword evidence="12 18" id="KW-0239">DNA-directed DNA polymerase</keyword>
<dbReference type="InterPro" id="IPR013520">
    <property type="entry name" value="Ribonucl_H"/>
</dbReference>
<evidence type="ECO:0000313" key="20">
    <source>
        <dbReference type="EMBL" id="RZO28017.1"/>
    </source>
</evidence>
<evidence type="ECO:0000256" key="14">
    <source>
        <dbReference type="ARBA" id="ARBA00049244"/>
    </source>
</evidence>
<dbReference type="Pfam" id="PF00929">
    <property type="entry name" value="RNase_T"/>
    <property type="match status" value="1"/>
</dbReference>
<gene>
    <name evidence="18" type="primary">dnaQ</name>
    <name evidence="20" type="ORF">EVA97_03355</name>
</gene>
<protein>
    <recommendedName>
        <fullName evidence="3 18">DNA polymerase III subunit epsilon</fullName>
        <ecNumber evidence="2 18">2.7.7.7</ecNumber>
    </recommendedName>
</protein>
<evidence type="ECO:0000256" key="9">
    <source>
        <dbReference type="ARBA" id="ARBA00022801"/>
    </source>
</evidence>
<dbReference type="GO" id="GO:0008408">
    <property type="term" value="F:3'-5' exonuclease activity"/>
    <property type="evidence" value="ECO:0007669"/>
    <property type="project" value="TreeGrafter"/>
</dbReference>
<evidence type="ECO:0000256" key="10">
    <source>
        <dbReference type="ARBA" id="ARBA00022839"/>
    </source>
</evidence>
<dbReference type="PANTHER" id="PTHR30231">
    <property type="entry name" value="DNA POLYMERASE III SUBUNIT EPSILON"/>
    <property type="match status" value="1"/>
</dbReference>
<dbReference type="GO" id="GO:0003887">
    <property type="term" value="F:DNA-directed DNA polymerase activity"/>
    <property type="evidence" value="ECO:0007669"/>
    <property type="project" value="UniProtKB-KW"/>
</dbReference>
<dbReference type="SMART" id="SM00479">
    <property type="entry name" value="EXOIII"/>
    <property type="match status" value="1"/>
</dbReference>
<dbReference type="NCBIfam" id="TIGR00573">
    <property type="entry name" value="dnaq"/>
    <property type="match status" value="1"/>
</dbReference>
<feature type="active site" description="Proton acceptor" evidence="15">
    <location>
        <position position="155"/>
    </location>
</feature>
<keyword evidence="9 18" id="KW-0378">Hydrolase</keyword>
<evidence type="ECO:0000256" key="7">
    <source>
        <dbReference type="ARBA" id="ARBA00022722"/>
    </source>
</evidence>
<evidence type="ECO:0000256" key="1">
    <source>
        <dbReference type="ARBA" id="ARBA00001936"/>
    </source>
</evidence>
<proteinExistence type="predicted"/>
<dbReference type="Gene3D" id="3.30.420.10">
    <property type="entry name" value="Ribonuclease H-like superfamily/Ribonuclease H"/>
    <property type="match status" value="1"/>
</dbReference>
<dbReference type="FunFam" id="3.30.420.10:FF:000012">
    <property type="entry name" value="DNA polymerase III subunit epsilon"/>
    <property type="match status" value="1"/>
</dbReference>
<comment type="caution">
    <text evidence="20">The sequence shown here is derived from an EMBL/GenBank/DDBJ whole genome shotgun (WGS) entry which is preliminary data.</text>
</comment>
<sequence length="238" mass="26969">MAKKYIVLDTETTGLEVKAGHRVIEIGAVLVNDRKKSEDHFHTYLNPSRLIDEEATKVHGINNSDLEDSPSFDEIAEEFIEFIDGSTLVIHNAPFDIGFLNNELQMASSSYPKIEEICEVEDSLLIARDKYPGQRNSLDALAQRFDVTGYDRTFHGALLDANILSDVFMHLTGGQSKFEFMTNGNSINTDKIKHTEVDEQLLKNLKTVNVCKTDIDSHEGKLSEIENKYKIDAIWRKF</sequence>
<feature type="binding site" evidence="16">
    <location>
        <position position="11"/>
    </location>
    <ligand>
        <name>substrate</name>
    </ligand>
</feature>
<dbReference type="PANTHER" id="PTHR30231:SF41">
    <property type="entry name" value="DNA POLYMERASE III SUBUNIT EPSILON"/>
    <property type="match status" value="1"/>
</dbReference>
<dbReference type="GO" id="GO:0046872">
    <property type="term" value="F:metal ion binding"/>
    <property type="evidence" value="ECO:0007669"/>
    <property type="project" value="UniProtKB-KW"/>
</dbReference>
<dbReference type="InterPro" id="IPR006054">
    <property type="entry name" value="DnaQ"/>
</dbReference>
<keyword evidence="10 18" id="KW-0269">Exonuclease</keyword>
<feature type="binding site" evidence="17">
    <location>
        <position position="160"/>
    </location>
    <ligand>
        <name>a divalent metal cation</name>
        <dbReference type="ChEBI" id="CHEBI:60240"/>
        <label>1</label>
        <note>catalytic</note>
    </ligand>
</feature>
<dbReference type="SUPFAM" id="SSF53098">
    <property type="entry name" value="Ribonuclease H-like"/>
    <property type="match status" value="1"/>
</dbReference>
<feature type="binding site" evidence="17">
    <location>
        <position position="9"/>
    </location>
    <ligand>
        <name>a divalent metal cation</name>
        <dbReference type="ChEBI" id="CHEBI:60240"/>
        <label>1</label>
        <note>catalytic</note>
    </ligand>
</feature>
<dbReference type="GO" id="GO:0045004">
    <property type="term" value="P:DNA replication proofreading"/>
    <property type="evidence" value="ECO:0007669"/>
    <property type="project" value="TreeGrafter"/>
</dbReference>
<evidence type="ECO:0000313" key="21">
    <source>
        <dbReference type="Proteomes" id="UP000315283"/>
    </source>
</evidence>
<comment type="cofactor">
    <cofactor evidence="17">
        <name>Mg(2+)</name>
        <dbReference type="ChEBI" id="CHEBI:18420"/>
    </cofactor>
    <cofactor evidence="17">
        <name>Mn(2+)</name>
        <dbReference type="ChEBI" id="CHEBI:29035"/>
    </cofactor>
    <text evidence="17">Binds 2 divalent metal cations. Magnesium or manganese.</text>
</comment>
<evidence type="ECO:0000256" key="13">
    <source>
        <dbReference type="ARBA" id="ARBA00023211"/>
    </source>
</evidence>
<dbReference type="InterPro" id="IPR012337">
    <property type="entry name" value="RNaseH-like_sf"/>
</dbReference>
<reference evidence="20 21" key="1">
    <citation type="submission" date="2019-02" db="EMBL/GenBank/DDBJ databases">
        <title>Prokaryotic population dynamics and viral predation in marine succession experiment using metagenomics: the confinement effect.</title>
        <authorList>
            <person name="Haro-Moreno J.M."/>
            <person name="Rodriguez-Valera F."/>
            <person name="Lopez-Perez M."/>
        </authorList>
    </citation>
    <scope>NUCLEOTIDE SEQUENCE [LARGE SCALE GENOMIC DNA]</scope>
    <source>
        <strain evidence="20">MED-G164</strain>
    </source>
</reference>
<dbReference type="EC" id="2.7.7.7" evidence="2 18"/>
<evidence type="ECO:0000256" key="4">
    <source>
        <dbReference type="ARBA" id="ARBA00022679"/>
    </source>
</evidence>
<comment type="subunit">
    <text evidence="18">DNA polymerase III contains a core (composed of alpha, epsilon and theta chains) that associates with a tau subunit. This core dimerizes to form the POLIII' complex. PolIII' associates with the gamma complex (composed of gamma, delta, delta', psi and chi chains) and with the beta chain to form the complete DNA polymerase III complex.</text>
</comment>
<keyword evidence="5 18" id="KW-0548">Nucleotidyltransferase</keyword>
<comment type="catalytic activity">
    <reaction evidence="14 18">
        <text>DNA(n) + a 2'-deoxyribonucleoside 5'-triphosphate = DNA(n+1) + diphosphate</text>
        <dbReference type="Rhea" id="RHEA:22508"/>
        <dbReference type="Rhea" id="RHEA-COMP:17339"/>
        <dbReference type="Rhea" id="RHEA-COMP:17340"/>
        <dbReference type="ChEBI" id="CHEBI:33019"/>
        <dbReference type="ChEBI" id="CHEBI:61560"/>
        <dbReference type="ChEBI" id="CHEBI:173112"/>
        <dbReference type="EC" id="2.7.7.7"/>
    </reaction>
</comment>
<evidence type="ECO:0000259" key="19">
    <source>
        <dbReference type="SMART" id="SM00479"/>
    </source>
</evidence>
<evidence type="ECO:0000256" key="6">
    <source>
        <dbReference type="ARBA" id="ARBA00022705"/>
    </source>
</evidence>
<evidence type="ECO:0000256" key="5">
    <source>
        <dbReference type="ARBA" id="ARBA00022695"/>
    </source>
</evidence>
<comment type="function">
    <text evidence="18">DNA polymerase III is a complex, multichain enzyme responsible for most of the replicative synthesis in bacteria. The epsilon subunit contain the editing function and is a proofreading 3'-5' exonuclease.</text>
</comment>
<evidence type="ECO:0000256" key="11">
    <source>
        <dbReference type="ARBA" id="ARBA00022842"/>
    </source>
</evidence>
<name>A0A520N3F4_9GAMM</name>
<keyword evidence="13 17" id="KW-0464">Manganese</keyword>
<evidence type="ECO:0000256" key="2">
    <source>
        <dbReference type="ARBA" id="ARBA00012417"/>
    </source>
</evidence>
<feature type="binding site" evidence="16">
    <location>
        <position position="54"/>
    </location>
    <ligand>
        <name>substrate</name>
    </ligand>
</feature>
<dbReference type="EMBL" id="SHBJ01000021">
    <property type="protein sequence ID" value="RZO28017.1"/>
    <property type="molecule type" value="Genomic_DNA"/>
</dbReference>
<evidence type="ECO:0000256" key="16">
    <source>
        <dbReference type="PIRSR" id="PIRSR606309-2"/>
    </source>
</evidence>
<dbReference type="InterPro" id="IPR006309">
    <property type="entry name" value="DnaQ_proteo"/>
</dbReference>
<evidence type="ECO:0000256" key="17">
    <source>
        <dbReference type="PIRSR" id="PIRSR606309-3"/>
    </source>
</evidence>
<evidence type="ECO:0000256" key="3">
    <source>
        <dbReference type="ARBA" id="ARBA00020352"/>
    </source>
</evidence>
<feature type="binding site" evidence="16">
    <location>
        <position position="9"/>
    </location>
    <ligand>
        <name>substrate</name>
    </ligand>
</feature>
<keyword evidence="6 18" id="KW-0235">DNA replication</keyword>
<accession>A0A520N3F4</accession>
<evidence type="ECO:0000256" key="12">
    <source>
        <dbReference type="ARBA" id="ARBA00022932"/>
    </source>
</evidence>
<dbReference type="NCBIfam" id="NF004316">
    <property type="entry name" value="PRK05711.1"/>
    <property type="match status" value="1"/>
</dbReference>
<comment type="cofactor">
    <cofactor evidence="1 18">
        <name>Mn(2+)</name>
        <dbReference type="ChEBI" id="CHEBI:29035"/>
    </cofactor>
</comment>
<feature type="binding site" evidence="17">
    <location>
        <position position="11"/>
    </location>
    <ligand>
        <name>a divalent metal cation</name>
        <dbReference type="ChEBI" id="CHEBI:60240"/>
        <label>1</label>
        <note>catalytic</note>
    </ligand>
</feature>
<feature type="domain" description="Exonuclease" evidence="19">
    <location>
        <begin position="4"/>
        <end position="177"/>
    </location>
</feature>
<dbReference type="InterPro" id="IPR036397">
    <property type="entry name" value="RNaseH_sf"/>
</dbReference>
<keyword evidence="8 17" id="KW-0479">Metal-binding</keyword>
<dbReference type="AlphaFoldDB" id="A0A520N3F4"/>
<keyword evidence="11 17" id="KW-0460">Magnesium</keyword>
<dbReference type="GO" id="GO:0003677">
    <property type="term" value="F:DNA binding"/>
    <property type="evidence" value="ECO:0007669"/>
    <property type="project" value="InterPro"/>
</dbReference>
<organism evidence="20 21">
    <name type="scientific">SAR86 cluster bacterium</name>
    <dbReference type="NCBI Taxonomy" id="2030880"/>
    <lineage>
        <taxon>Bacteria</taxon>
        <taxon>Pseudomonadati</taxon>
        <taxon>Pseudomonadota</taxon>
        <taxon>Gammaproteobacteria</taxon>
        <taxon>SAR86 cluster</taxon>
    </lineage>
</organism>
<dbReference type="Proteomes" id="UP000315283">
    <property type="component" value="Unassembled WGS sequence"/>
</dbReference>